<dbReference type="PANTHER" id="PTHR43750">
    <property type="entry name" value="UDP-GLUCOSE 6-DEHYDROGENASE TUAD"/>
    <property type="match status" value="1"/>
</dbReference>
<keyword evidence="4 7" id="KW-0560">Oxidoreductase</keyword>
<evidence type="ECO:0000256" key="2">
    <source>
        <dbReference type="ARBA" id="ARBA00006601"/>
    </source>
</evidence>
<dbReference type="SMART" id="SM00984">
    <property type="entry name" value="UDPG_MGDP_dh_C"/>
    <property type="match status" value="1"/>
</dbReference>
<dbReference type="Pfam" id="PF03721">
    <property type="entry name" value="UDPG_MGDP_dh_N"/>
    <property type="match status" value="1"/>
</dbReference>
<dbReference type="PIRSF" id="PIRSF500134">
    <property type="entry name" value="UDPglc_DH_bac"/>
    <property type="match status" value="1"/>
</dbReference>
<reference evidence="9 10" key="1">
    <citation type="submission" date="2017-04" db="EMBL/GenBank/DDBJ databases">
        <title>Complete Genome Sequence of the Bacillus horikoshii 20a strain from Cuatro Cienegas, Coahuila, Mexico.</title>
        <authorList>
            <person name="Zarza E."/>
            <person name="Alcaraz L.D."/>
            <person name="Aguilar-Salinas B."/>
            <person name="Islas A."/>
            <person name="Olmedo-Alvarez G."/>
        </authorList>
    </citation>
    <scope>NUCLEOTIDE SEQUENCE [LARGE SCALE GENOMIC DNA]</scope>
    <source>
        <strain evidence="9 10">20a</strain>
    </source>
</reference>
<feature type="domain" description="UDP-glucose/GDP-mannose dehydrogenase C-terminal" evidence="8">
    <location>
        <begin position="313"/>
        <end position="414"/>
    </location>
</feature>
<dbReference type="InterPro" id="IPR036220">
    <property type="entry name" value="UDP-Glc/GDP-Man_DH_C_sf"/>
</dbReference>
<dbReference type="Gene3D" id="1.20.5.100">
    <property type="entry name" value="Cytochrome c1, transmembrane anchor, C-terminal"/>
    <property type="match status" value="1"/>
</dbReference>
<dbReference type="SUPFAM" id="SSF48179">
    <property type="entry name" value="6-phosphogluconate dehydrogenase C-terminal domain-like"/>
    <property type="match status" value="1"/>
</dbReference>
<dbReference type="GeneID" id="96740557"/>
<evidence type="ECO:0000313" key="9">
    <source>
        <dbReference type="EMBL" id="ART78058.1"/>
    </source>
</evidence>
<proteinExistence type="inferred from homology"/>
<dbReference type="PANTHER" id="PTHR43750:SF3">
    <property type="entry name" value="UDP-GLUCOSE 6-DEHYDROGENASE TUAD"/>
    <property type="match status" value="1"/>
</dbReference>
<dbReference type="InterPro" id="IPR017476">
    <property type="entry name" value="UDP-Glc/GDP-Man"/>
</dbReference>
<dbReference type="NCBIfam" id="TIGR03026">
    <property type="entry name" value="NDP-sugDHase"/>
    <property type="match status" value="1"/>
</dbReference>
<evidence type="ECO:0000256" key="6">
    <source>
        <dbReference type="ARBA" id="ARBA00047473"/>
    </source>
</evidence>
<protein>
    <recommendedName>
        <fullName evidence="3 7">UDP-glucose 6-dehydrogenase</fullName>
        <ecNumber evidence="3 7">1.1.1.22</ecNumber>
    </recommendedName>
</protein>
<evidence type="ECO:0000313" key="10">
    <source>
        <dbReference type="Proteomes" id="UP000195573"/>
    </source>
</evidence>
<dbReference type="SUPFAM" id="SSF52413">
    <property type="entry name" value="UDP-glucose/GDP-mannose dehydrogenase C-terminal domain"/>
    <property type="match status" value="1"/>
</dbReference>
<organism evidence="9 10">
    <name type="scientific">Sutcliffiella horikoshii</name>
    <dbReference type="NCBI Taxonomy" id="79883"/>
    <lineage>
        <taxon>Bacteria</taxon>
        <taxon>Bacillati</taxon>
        <taxon>Bacillota</taxon>
        <taxon>Bacilli</taxon>
        <taxon>Bacillales</taxon>
        <taxon>Bacillaceae</taxon>
        <taxon>Sutcliffiella</taxon>
    </lineage>
</organism>
<dbReference type="Pfam" id="PF00984">
    <property type="entry name" value="UDPG_MGDP_dh"/>
    <property type="match status" value="1"/>
</dbReference>
<dbReference type="Proteomes" id="UP000195573">
    <property type="component" value="Chromosome"/>
</dbReference>
<dbReference type="InterPro" id="IPR028357">
    <property type="entry name" value="UDPglc_DH_bac"/>
</dbReference>
<dbReference type="Pfam" id="PF03720">
    <property type="entry name" value="UDPG_MGDP_dh_C"/>
    <property type="match status" value="1"/>
</dbReference>
<evidence type="ECO:0000256" key="7">
    <source>
        <dbReference type="PIRNR" id="PIRNR000124"/>
    </source>
</evidence>
<dbReference type="EMBL" id="CP020880">
    <property type="protein sequence ID" value="ART78058.1"/>
    <property type="molecule type" value="Genomic_DNA"/>
</dbReference>
<sequence length="435" mass="47375">MNICVIGTGYVGLVSGVCFSDIGNKVTCVDIDENKISNLKKGIIPIYEPGLEELVLKNIKENRLSFTTQLDKALDEADVVLIAVGTPPKENGEADLRFVEAVATSIGKNLNGYKVIVTKSTVPVGTGKWIKGIIEKEAGHSNFDVASNPEFLREGSAIYDTMNMERAVIGVESDKAKEVLTELHKPFNTNIVVADIETAEMIKYAANAFLATKISFINEIANICELVGADVTKVAEGMGYDNRIGKAFLAAGIGYGGSCFPKDTNALINIAANVGYNLRIVKDVENVNAMQRFRVYDKVKEAFNGELEGKKLAVLGLAFKPNTDDMRAAPSIDVIPKLLEDGADVIAYDPVAMANAKREIANLNTVNSYEEAVQGADAVIVLTDWKEFKDLDLADLKKKLKQPVLIDGRNMFDLNQMADLGYYYASIGRRTVNKL</sequence>
<name>A0ABM6KNI9_9BACI</name>
<comment type="similarity">
    <text evidence="2 7">Belongs to the UDP-glucose/GDP-mannose dehydrogenase family.</text>
</comment>
<dbReference type="RefSeq" id="WP_157663842.1">
    <property type="nucleotide sequence ID" value="NZ_CP020880.1"/>
</dbReference>
<evidence type="ECO:0000256" key="4">
    <source>
        <dbReference type="ARBA" id="ARBA00023002"/>
    </source>
</evidence>
<evidence type="ECO:0000256" key="1">
    <source>
        <dbReference type="ARBA" id="ARBA00004701"/>
    </source>
</evidence>
<keyword evidence="5 7" id="KW-0520">NAD</keyword>
<dbReference type="InterPro" id="IPR014027">
    <property type="entry name" value="UDP-Glc/GDP-Man_DH_C"/>
</dbReference>
<evidence type="ECO:0000259" key="8">
    <source>
        <dbReference type="SMART" id="SM00984"/>
    </source>
</evidence>
<dbReference type="InterPro" id="IPR008927">
    <property type="entry name" value="6-PGluconate_DH-like_C_sf"/>
</dbReference>
<dbReference type="InterPro" id="IPR014026">
    <property type="entry name" value="UDP-Glc/GDP-Man_DH_dimer"/>
</dbReference>
<gene>
    <name evidence="9" type="ORF">B4U37_19335</name>
</gene>
<comment type="pathway">
    <text evidence="1">Nucleotide-sugar biosynthesis; UDP-alpha-D-glucuronate biosynthesis; UDP-alpha-D-glucuronate from UDP-alpha-D-glucose: step 1/1.</text>
</comment>
<keyword evidence="10" id="KW-1185">Reference proteome</keyword>
<dbReference type="PIRSF" id="PIRSF000124">
    <property type="entry name" value="UDPglc_GDPman_dh"/>
    <property type="match status" value="1"/>
</dbReference>
<dbReference type="SUPFAM" id="SSF51735">
    <property type="entry name" value="NAD(P)-binding Rossmann-fold domains"/>
    <property type="match status" value="1"/>
</dbReference>
<accession>A0ABM6KNI9</accession>
<dbReference type="EC" id="1.1.1.22" evidence="3 7"/>
<dbReference type="InterPro" id="IPR036291">
    <property type="entry name" value="NAD(P)-bd_dom_sf"/>
</dbReference>
<comment type="catalytic activity">
    <reaction evidence="6 7">
        <text>UDP-alpha-D-glucose + 2 NAD(+) + H2O = UDP-alpha-D-glucuronate + 2 NADH + 3 H(+)</text>
        <dbReference type="Rhea" id="RHEA:23596"/>
        <dbReference type="ChEBI" id="CHEBI:15377"/>
        <dbReference type="ChEBI" id="CHEBI:15378"/>
        <dbReference type="ChEBI" id="CHEBI:57540"/>
        <dbReference type="ChEBI" id="CHEBI:57945"/>
        <dbReference type="ChEBI" id="CHEBI:58052"/>
        <dbReference type="ChEBI" id="CHEBI:58885"/>
        <dbReference type="EC" id="1.1.1.22"/>
    </reaction>
</comment>
<dbReference type="Gene3D" id="3.40.50.720">
    <property type="entry name" value="NAD(P)-binding Rossmann-like Domain"/>
    <property type="match status" value="2"/>
</dbReference>
<evidence type="ECO:0000256" key="3">
    <source>
        <dbReference type="ARBA" id="ARBA00012954"/>
    </source>
</evidence>
<evidence type="ECO:0000256" key="5">
    <source>
        <dbReference type="ARBA" id="ARBA00023027"/>
    </source>
</evidence>
<dbReference type="InterPro" id="IPR001732">
    <property type="entry name" value="UDP-Glc/GDP-Man_DH_N"/>
</dbReference>